<name>A0A9N9FB74_9GLOM</name>
<gene>
    <name evidence="2" type="ORF">DERYTH_LOCUS3918</name>
</gene>
<reference evidence="2" key="1">
    <citation type="submission" date="2021-06" db="EMBL/GenBank/DDBJ databases">
        <authorList>
            <person name="Kallberg Y."/>
            <person name="Tangrot J."/>
            <person name="Rosling A."/>
        </authorList>
    </citation>
    <scope>NUCLEOTIDE SEQUENCE</scope>
    <source>
        <strain evidence="2">MA453B</strain>
    </source>
</reference>
<evidence type="ECO:0000313" key="3">
    <source>
        <dbReference type="Proteomes" id="UP000789405"/>
    </source>
</evidence>
<dbReference type="AlphaFoldDB" id="A0A9N9FB74"/>
<protein>
    <submittedName>
        <fullName evidence="2">7013_t:CDS:1</fullName>
    </submittedName>
</protein>
<keyword evidence="3" id="KW-1185">Reference proteome</keyword>
<sequence>MCKVLGDDSISIHKSSVHEIGSFSIQEEGYNSSIHEVYNSSVLEEIITNDELLLREFEKAQEILKTLDQKDKDYVTSLINKITKLQQQVGDQKQEILSLKKQLCECQEEIIQLKDLYQGLYEENEKLNNQWNSRFCDQHKHVQAITDITITERESLYKDIESIMGD</sequence>
<dbReference type="OrthoDB" id="2448535at2759"/>
<evidence type="ECO:0000256" key="1">
    <source>
        <dbReference type="SAM" id="Coils"/>
    </source>
</evidence>
<feature type="coiled-coil region" evidence="1">
    <location>
        <begin position="75"/>
        <end position="130"/>
    </location>
</feature>
<accession>A0A9N9FB74</accession>
<keyword evidence="1" id="KW-0175">Coiled coil</keyword>
<organism evidence="2 3">
    <name type="scientific">Dentiscutata erythropus</name>
    <dbReference type="NCBI Taxonomy" id="1348616"/>
    <lineage>
        <taxon>Eukaryota</taxon>
        <taxon>Fungi</taxon>
        <taxon>Fungi incertae sedis</taxon>
        <taxon>Mucoromycota</taxon>
        <taxon>Glomeromycotina</taxon>
        <taxon>Glomeromycetes</taxon>
        <taxon>Diversisporales</taxon>
        <taxon>Gigasporaceae</taxon>
        <taxon>Dentiscutata</taxon>
    </lineage>
</organism>
<proteinExistence type="predicted"/>
<comment type="caution">
    <text evidence="2">The sequence shown here is derived from an EMBL/GenBank/DDBJ whole genome shotgun (WGS) entry which is preliminary data.</text>
</comment>
<dbReference type="EMBL" id="CAJVPY010001442">
    <property type="protein sequence ID" value="CAG8522004.1"/>
    <property type="molecule type" value="Genomic_DNA"/>
</dbReference>
<dbReference type="Proteomes" id="UP000789405">
    <property type="component" value="Unassembled WGS sequence"/>
</dbReference>
<feature type="non-terminal residue" evidence="2">
    <location>
        <position position="1"/>
    </location>
</feature>
<evidence type="ECO:0000313" key="2">
    <source>
        <dbReference type="EMBL" id="CAG8522004.1"/>
    </source>
</evidence>